<dbReference type="AlphaFoldDB" id="A0A2M4D7R9"/>
<accession>A0A2M4D7R9</accession>
<evidence type="ECO:0000313" key="2">
    <source>
        <dbReference type="EMBL" id="MBW73622.1"/>
    </source>
</evidence>
<protein>
    <submittedName>
        <fullName evidence="2">Uncharacterized protein</fullName>
    </submittedName>
</protein>
<dbReference type="EMBL" id="GGFL01009444">
    <property type="protein sequence ID" value="MBW73622.1"/>
    <property type="molecule type" value="Transcribed_RNA"/>
</dbReference>
<keyword evidence="1" id="KW-0472">Membrane</keyword>
<keyword evidence="1" id="KW-0812">Transmembrane</keyword>
<proteinExistence type="predicted"/>
<keyword evidence="1" id="KW-1133">Transmembrane helix</keyword>
<reference evidence="2" key="1">
    <citation type="submission" date="2018-01" db="EMBL/GenBank/DDBJ databases">
        <title>An insight into the sialome of Amazonian anophelines.</title>
        <authorList>
            <person name="Ribeiro J.M."/>
            <person name="Scarpassa V."/>
            <person name="Calvo E."/>
        </authorList>
    </citation>
    <scope>NUCLEOTIDE SEQUENCE</scope>
</reference>
<organism evidence="2">
    <name type="scientific">Anopheles darlingi</name>
    <name type="common">Mosquito</name>
    <dbReference type="NCBI Taxonomy" id="43151"/>
    <lineage>
        <taxon>Eukaryota</taxon>
        <taxon>Metazoa</taxon>
        <taxon>Ecdysozoa</taxon>
        <taxon>Arthropoda</taxon>
        <taxon>Hexapoda</taxon>
        <taxon>Insecta</taxon>
        <taxon>Pterygota</taxon>
        <taxon>Neoptera</taxon>
        <taxon>Endopterygota</taxon>
        <taxon>Diptera</taxon>
        <taxon>Nematocera</taxon>
        <taxon>Culicoidea</taxon>
        <taxon>Culicidae</taxon>
        <taxon>Anophelinae</taxon>
        <taxon>Anopheles</taxon>
    </lineage>
</organism>
<sequence length="86" mass="9775">MLAWIEAAEYVLWRIFFCHPSTVACPINFVVAICLVPPRRCPSQMNHVPPPNTPMRPPITLSLACRCIMVNHLYEQVSSHVTIESE</sequence>
<name>A0A2M4D7R9_ANODA</name>
<evidence type="ECO:0000256" key="1">
    <source>
        <dbReference type="SAM" id="Phobius"/>
    </source>
</evidence>
<feature type="transmembrane region" description="Helical" evidence="1">
    <location>
        <begin position="12"/>
        <end position="36"/>
    </location>
</feature>